<keyword evidence="3" id="KW-1185">Reference proteome</keyword>
<evidence type="ECO:0000313" key="2">
    <source>
        <dbReference type="EMBL" id="TNH30229.1"/>
    </source>
</evidence>
<name>A0A5C4QW06_9ACTN</name>
<accession>A0A5C4QW06</accession>
<evidence type="ECO:0000313" key="3">
    <source>
        <dbReference type="Proteomes" id="UP000306145"/>
    </source>
</evidence>
<gene>
    <name evidence="2" type="ORF">FHG89_08815</name>
</gene>
<protein>
    <recommendedName>
        <fullName evidence="4">SHOCT domain-containing protein</fullName>
    </recommendedName>
</protein>
<reference evidence="2 3" key="1">
    <citation type="submission" date="2019-06" db="EMBL/GenBank/DDBJ databases">
        <title>Micromonospora ordensis sp. nov., isolated from deep marine sediment.</title>
        <authorList>
            <person name="Veyisoglu A."/>
            <person name="Carro L."/>
            <person name="Klenk H.-P."/>
            <person name="Sahin N."/>
        </authorList>
    </citation>
    <scope>NUCLEOTIDE SEQUENCE [LARGE SCALE GENOMIC DNA]</scope>
    <source>
        <strain evidence="2 3">S2509</strain>
    </source>
</reference>
<dbReference type="Proteomes" id="UP000306145">
    <property type="component" value="Unassembled WGS sequence"/>
</dbReference>
<organism evidence="2 3">
    <name type="scientific">Micromonospora orduensis</name>
    <dbReference type="NCBI Taxonomy" id="1420891"/>
    <lineage>
        <taxon>Bacteria</taxon>
        <taxon>Bacillati</taxon>
        <taxon>Actinomycetota</taxon>
        <taxon>Actinomycetes</taxon>
        <taxon>Micromonosporales</taxon>
        <taxon>Micromonosporaceae</taxon>
        <taxon>Micromonospora</taxon>
    </lineage>
</organism>
<evidence type="ECO:0008006" key="4">
    <source>
        <dbReference type="Google" id="ProtNLM"/>
    </source>
</evidence>
<proteinExistence type="predicted"/>
<evidence type="ECO:0000256" key="1">
    <source>
        <dbReference type="SAM" id="MobiDB-lite"/>
    </source>
</evidence>
<dbReference type="AlphaFoldDB" id="A0A5C4QW06"/>
<dbReference type="EMBL" id="VDFY01000117">
    <property type="protein sequence ID" value="TNH30229.1"/>
    <property type="molecule type" value="Genomic_DNA"/>
</dbReference>
<sequence length="80" mass="8563">MATPVLSRRRDGLRARPGASGVGTPRPFAGFGRPRITRGGPTADQRQDIHTLTRQHQRGALTDAEYAAALAKIRGASGER</sequence>
<comment type="caution">
    <text evidence="2">The sequence shown here is derived from an EMBL/GenBank/DDBJ whole genome shotgun (WGS) entry which is preliminary data.</text>
</comment>
<feature type="region of interest" description="Disordered" evidence="1">
    <location>
        <begin position="1"/>
        <end position="47"/>
    </location>
</feature>
<dbReference type="OrthoDB" id="4330234at2"/>